<comment type="subcellular location">
    <subcellularLocation>
        <location evidence="1 7">Cytoplasm</location>
        <location evidence="1 7">Cytoskeleton</location>
    </subcellularLocation>
</comment>
<feature type="region of interest" description="Disordered" evidence="9">
    <location>
        <begin position="702"/>
        <end position="722"/>
    </location>
</feature>
<dbReference type="Proteomes" id="UP001237642">
    <property type="component" value="Unassembled WGS sequence"/>
</dbReference>
<dbReference type="SUPFAM" id="SSF50978">
    <property type="entry name" value="WD40 repeat-like"/>
    <property type="match status" value="1"/>
</dbReference>
<dbReference type="PRINTS" id="PR00320">
    <property type="entry name" value="GPROTEINBRPT"/>
</dbReference>
<dbReference type="InterPro" id="IPR026962">
    <property type="entry name" value="KTNB1"/>
</dbReference>
<dbReference type="HAMAP" id="MF_03022">
    <property type="entry name" value="Katanin_p80_B1"/>
    <property type="match status" value="1"/>
</dbReference>
<evidence type="ECO:0000256" key="3">
    <source>
        <dbReference type="ARBA" id="ARBA00022574"/>
    </source>
</evidence>
<comment type="similarity">
    <text evidence="7">Belongs to the WD repeat KATNB1 family.</text>
</comment>
<dbReference type="PROSITE" id="PS00678">
    <property type="entry name" value="WD_REPEATS_1"/>
    <property type="match status" value="2"/>
</dbReference>
<organism evidence="11 12">
    <name type="scientific">Heracleum sosnowskyi</name>
    <dbReference type="NCBI Taxonomy" id="360622"/>
    <lineage>
        <taxon>Eukaryota</taxon>
        <taxon>Viridiplantae</taxon>
        <taxon>Streptophyta</taxon>
        <taxon>Embryophyta</taxon>
        <taxon>Tracheophyta</taxon>
        <taxon>Spermatophyta</taxon>
        <taxon>Magnoliopsida</taxon>
        <taxon>eudicotyledons</taxon>
        <taxon>Gunneridae</taxon>
        <taxon>Pentapetalae</taxon>
        <taxon>asterids</taxon>
        <taxon>campanulids</taxon>
        <taxon>Apiales</taxon>
        <taxon>Apiaceae</taxon>
        <taxon>Apioideae</taxon>
        <taxon>apioid superclade</taxon>
        <taxon>Tordylieae</taxon>
        <taxon>Tordyliinae</taxon>
        <taxon>Heracleum</taxon>
    </lineage>
</organism>
<dbReference type="GO" id="GO:0051013">
    <property type="term" value="P:microtubule severing"/>
    <property type="evidence" value="ECO:0007669"/>
    <property type="project" value="UniProtKB-UniRule"/>
</dbReference>
<dbReference type="InterPro" id="IPR001680">
    <property type="entry name" value="WD40_rpt"/>
</dbReference>
<dbReference type="GO" id="GO:0007019">
    <property type="term" value="P:microtubule depolymerization"/>
    <property type="evidence" value="ECO:0007669"/>
    <property type="project" value="TreeGrafter"/>
</dbReference>
<protein>
    <recommendedName>
        <fullName evidence="7">Katanin p80 WD40 repeat-containing subunit B1 homolog</fullName>
    </recommendedName>
</protein>
<dbReference type="InterPro" id="IPR015943">
    <property type="entry name" value="WD40/YVTN_repeat-like_dom_sf"/>
</dbReference>
<dbReference type="Pfam" id="PF13925">
    <property type="entry name" value="Katanin_con80"/>
    <property type="match status" value="1"/>
</dbReference>
<feature type="repeat" description="WD" evidence="8">
    <location>
        <begin position="55"/>
        <end position="96"/>
    </location>
</feature>
<dbReference type="PROSITE" id="PS50294">
    <property type="entry name" value="WD_REPEATS_REGION"/>
    <property type="match status" value="4"/>
</dbReference>
<evidence type="ECO:0000256" key="4">
    <source>
        <dbReference type="ARBA" id="ARBA00022701"/>
    </source>
</evidence>
<dbReference type="InterPro" id="IPR036322">
    <property type="entry name" value="WD40_repeat_dom_sf"/>
</dbReference>
<keyword evidence="6 7" id="KW-0206">Cytoskeleton</keyword>
<keyword evidence="2 7" id="KW-0963">Cytoplasm</keyword>
<comment type="function">
    <text evidence="7">May participate in a complex which severs microtubules in an ATP-dependent manner. Microtubule severing may promote rapid reorganization of cellular microtubule arrays.</text>
</comment>
<dbReference type="SMART" id="SM00320">
    <property type="entry name" value="WD40"/>
    <property type="match status" value="6"/>
</dbReference>
<evidence type="ECO:0000259" key="10">
    <source>
        <dbReference type="Pfam" id="PF13925"/>
    </source>
</evidence>
<dbReference type="Gene3D" id="2.130.10.10">
    <property type="entry name" value="YVTN repeat-like/Quinoprotein amine dehydrogenase"/>
    <property type="match status" value="2"/>
</dbReference>
<feature type="compositionally biased region" description="Basic and acidic residues" evidence="9">
    <location>
        <begin position="426"/>
        <end position="440"/>
    </location>
</feature>
<evidence type="ECO:0000256" key="7">
    <source>
        <dbReference type="HAMAP-Rule" id="MF_03022"/>
    </source>
</evidence>
<name>A0AAD8I474_9APIA</name>
<dbReference type="PANTHER" id="PTHR19845">
    <property type="entry name" value="KATANIN P80 SUBUNIT"/>
    <property type="match status" value="1"/>
</dbReference>
<keyword evidence="5" id="KW-0677">Repeat</keyword>
<evidence type="ECO:0000313" key="12">
    <source>
        <dbReference type="Proteomes" id="UP001237642"/>
    </source>
</evidence>
<dbReference type="AlphaFoldDB" id="A0AAD8I474"/>
<feature type="domain" description="Katanin p80 subunit C-terminal" evidence="10">
    <location>
        <begin position="968"/>
        <end position="1124"/>
    </location>
</feature>
<dbReference type="GO" id="GO:0005737">
    <property type="term" value="C:cytoplasm"/>
    <property type="evidence" value="ECO:0007669"/>
    <property type="project" value="UniProtKB-UniRule"/>
</dbReference>
<dbReference type="GO" id="GO:0008017">
    <property type="term" value="F:microtubule binding"/>
    <property type="evidence" value="ECO:0007669"/>
    <property type="project" value="UniProtKB-UniRule"/>
</dbReference>
<feature type="region of interest" description="Disordered" evidence="9">
    <location>
        <begin position="762"/>
        <end position="797"/>
    </location>
</feature>
<feature type="repeat" description="WD" evidence="8">
    <location>
        <begin position="97"/>
        <end position="138"/>
    </location>
</feature>
<evidence type="ECO:0000256" key="8">
    <source>
        <dbReference type="PROSITE-ProRule" id="PRU00221"/>
    </source>
</evidence>
<feature type="repeat" description="WD" evidence="8">
    <location>
        <begin position="11"/>
        <end position="54"/>
    </location>
</feature>
<feature type="repeat" description="WD" evidence="8">
    <location>
        <begin position="139"/>
        <end position="180"/>
    </location>
</feature>
<reference evidence="11" key="1">
    <citation type="submission" date="2023-02" db="EMBL/GenBank/DDBJ databases">
        <title>Genome of toxic invasive species Heracleum sosnowskyi carries increased number of genes despite the absence of recent whole-genome duplications.</title>
        <authorList>
            <person name="Schelkunov M."/>
            <person name="Shtratnikova V."/>
            <person name="Makarenko M."/>
            <person name="Klepikova A."/>
            <person name="Omelchenko D."/>
            <person name="Novikova G."/>
            <person name="Obukhova E."/>
            <person name="Bogdanov V."/>
            <person name="Penin A."/>
            <person name="Logacheva M."/>
        </authorList>
    </citation>
    <scope>NUCLEOTIDE SEQUENCE</scope>
    <source>
        <strain evidence="11">Hsosn_3</strain>
        <tissue evidence="11">Leaf</tissue>
    </source>
</reference>
<evidence type="ECO:0000256" key="1">
    <source>
        <dbReference type="ARBA" id="ARBA00004245"/>
    </source>
</evidence>
<feature type="compositionally biased region" description="Basic and acidic residues" evidence="9">
    <location>
        <begin position="950"/>
        <end position="963"/>
    </location>
</feature>
<accession>A0AAD8I474</accession>
<reference evidence="11" key="2">
    <citation type="submission" date="2023-05" db="EMBL/GenBank/DDBJ databases">
        <authorList>
            <person name="Schelkunov M.I."/>
        </authorList>
    </citation>
    <scope>NUCLEOTIDE SEQUENCE</scope>
    <source>
        <strain evidence="11">Hsosn_3</strain>
        <tissue evidence="11">Leaf</tissue>
    </source>
</reference>
<dbReference type="PANTHER" id="PTHR19845:SF15">
    <property type="entry name" value="KATANIN P80 WD40 REPEAT-CONTAINING SUBUNIT B1 HOMOLOG KTN80.2"/>
    <property type="match status" value="1"/>
</dbReference>
<evidence type="ECO:0000313" key="11">
    <source>
        <dbReference type="EMBL" id="KAK1378834.1"/>
    </source>
</evidence>
<evidence type="ECO:0000256" key="6">
    <source>
        <dbReference type="ARBA" id="ARBA00023212"/>
    </source>
</evidence>
<keyword evidence="4 7" id="KW-0493">Microtubule</keyword>
<dbReference type="CDD" id="cd00200">
    <property type="entry name" value="WD40"/>
    <property type="match status" value="1"/>
</dbReference>
<keyword evidence="3 8" id="KW-0853">WD repeat</keyword>
<gene>
    <name evidence="11" type="ORF">POM88_025578</name>
</gene>
<feature type="repeat" description="WD" evidence="8">
    <location>
        <begin position="181"/>
        <end position="222"/>
    </location>
</feature>
<dbReference type="Pfam" id="PF00400">
    <property type="entry name" value="WD40"/>
    <property type="match status" value="6"/>
</dbReference>
<sequence>MANRGYKLQEIVAHSGNVNCLSLAKKRRRGLFITGGDDQLVNLWSIGKSAPLASLSGHTSPIESVAFDPGEDFVVAGASAGALKLWDLEQAKIVRNFDGHRSYCTAVEFHQSGEFFASGSKDTNIKIWDIRKKERIHMYKGHVRGISTVRFSPDGRWLVSGGLDNVVKIWDLTAGKLLHDLKLHEGHIRSIDFHPMELLMATGSADKTVKFWDLETFELIGSSRPESTGVRSIAFHPEGKTLFSGLDDCLKVYSWEPVVCHDTVDLGWSTLRDLCIQDGKVLGGSYHQNSVGIWLTDTSLVEPYRGSSLTETISKCEQVHDKFQDVAVHKAGRFGRSSSSSSLRCKTPDTEDKEIKNIYVDTAGENPIPAMKAGSIKASSIFSSFSTKELNKSRTQKEAPAVSLHVKPISQTTANSFIVPTVVPRESSDGKETSRSRRESITSSKAEVGMPDKSSHITLPSNSILDVNIPPLVAESYSLSNVTGASGSTRDIKFNSRLVADDNFKESCPREKPTFKIVTENSGKPISLVPSNEEKGNESLVGSNGVKPVKYVNGVAVVHGRTRSLVERFERKENFSVELQTHDPTPQALSETSQASSYLVDVPLKVIPDASKASTLVVDSIAPVIPDTTKKTTIVADLPPQIIHDASKASTAVVDVPSRIIPTTEKASSNIVDSPPRLIPNRTRASTIVADTPHRIIPDTSEVSTIPINSPPRLIPNKARPSTVVADSPLRIIPDTAKASTIAVDSPPPLKPNKARASAVVANSPPPVVPNTSQSSTIAVDSPPRLKPDRARAPTVVADSPPRMIRDTARASTIAVDSPPPLKPNRVRASTAVANSPPRVVPDTAQASTIAVNSPPRLKPNRARASTVVADSPPRILADTVKASTIAINAAPPLRPNKARVSTAVDAPPRIPNTTRLSTSVRRFSRPNSAPHLVTERLEASPMNSRPRSVRREPMFHSDDDVPEDLMKNHNEFLSNLRSRLTKLQVMRHFLERNDIKGAINAMQKLPDHSVQAELVSLLVENMDVLTLDIFSCLLPVLSGLLDSKAERHVSVALEMLLKLVAVFGPVIHSTISAPPAVGVNIQAERRLECCRKCSIQLQRIQKTLPAVTRRGGILEKSAQELTVVLQETPF</sequence>
<evidence type="ECO:0000256" key="9">
    <source>
        <dbReference type="SAM" id="MobiDB-lite"/>
    </source>
</evidence>
<evidence type="ECO:0000256" key="2">
    <source>
        <dbReference type="ARBA" id="ARBA00022490"/>
    </source>
</evidence>
<dbReference type="FunFam" id="2.130.10.10:FF:000462">
    <property type="entry name" value="Katanin p80 WD40 repeat-containing subunit B1"/>
    <property type="match status" value="1"/>
</dbReference>
<dbReference type="InterPro" id="IPR020472">
    <property type="entry name" value="WD40_PAC1"/>
</dbReference>
<dbReference type="GO" id="GO:0005874">
    <property type="term" value="C:microtubule"/>
    <property type="evidence" value="ECO:0007669"/>
    <property type="project" value="UniProtKB-KW"/>
</dbReference>
<proteinExistence type="inferred from homology"/>
<dbReference type="GO" id="GO:0008352">
    <property type="term" value="C:katanin complex"/>
    <property type="evidence" value="ECO:0007669"/>
    <property type="project" value="InterPro"/>
</dbReference>
<dbReference type="EMBL" id="JAUIZM010000006">
    <property type="protein sequence ID" value="KAK1378834.1"/>
    <property type="molecule type" value="Genomic_DNA"/>
</dbReference>
<dbReference type="PROSITE" id="PS50082">
    <property type="entry name" value="WD_REPEATS_2"/>
    <property type="match status" value="5"/>
</dbReference>
<comment type="caution">
    <text evidence="11">The sequence shown here is derived from an EMBL/GenBank/DDBJ whole genome shotgun (WGS) entry which is preliminary data.</text>
</comment>
<dbReference type="InterPro" id="IPR019775">
    <property type="entry name" value="WD40_repeat_CS"/>
</dbReference>
<evidence type="ECO:0000256" key="5">
    <source>
        <dbReference type="ARBA" id="ARBA00022737"/>
    </source>
</evidence>
<keyword evidence="12" id="KW-1185">Reference proteome</keyword>
<feature type="region of interest" description="Disordered" evidence="9">
    <location>
        <begin position="423"/>
        <end position="455"/>
    </location>
</feature>
<feature type="region of interest" description="Disordered" evidence="9">
    <location>
        <begin position="939"/>
        <end position="963"/>
    </location>
</feature>
<dbReference type="InterPro" id="IPR028021">
    <property type="entry name" value="Katanin_C-terminal"/>
</dbReference>